<name>A0A2J6Q9C3_9HELO</name>
<keyword evidence="2" id="KW-0677">Repeat</keyword>
<feature type="region of interest" description="Disordered" evidence="6">
    <location>
        <begin position="363"/>
        <end position="430"/>
    </location>
</feature>
<feature type="compositionally biased region" description="Polar residues" evidence="6">
    <location>
        <begin position="369"/>
        <end position="380"/>
    </location>
</feature>
<dbReference type="PANTHER" id="PTHR19818:SF139">
    <property type="entry name" value="PAIR-RULE PROTEIN ODD-PAIRED"/>
    <property type="match status" value="1"/>
</dbReference>
<reference evidence="8 9" key="1">
    <citation type="submission" date="2016-05" db="EMBL/GenBank/DDBJ databases">
        <title>A degradative enzymes factory behind the ericoid mycorrhizal symbiosis.</title>
        <authorList>
            <consortium name="DOE Joint Genome Institute"/>
            <person name="Martino E."/>
            <person name="Morin E."/>
            <person name="Grelet G."/>
            <person name="Kuo A."/>
            <person name="Kohler A."/>
            <person name="Daghino S."/>
            <person name="Barry K."/>
            <person name="Choi C."/>
            <person name="Cichocki N."/>
            <person name="Clum A."/>
            <person name="Copeland A."/>
            <person name="Hainaut M."/>
            <person name="Haridas S."/>
            <person name="Labutti K."/>
            <person name="Lindquist E."/>
            <person name="Lipzen A."/>
            <person name="Khouja H.-R."/>
            <person name="Murat C."/>
            <person name="Ohm R."/>
            <person name="Olson A."/>
            <person name="Spatafora J."/>
            <person name="Veneault-Fourrey C."/>
            <person name="Henrissat B."/>
            <person name="Grigoriev I."/>
            <person name="Martin F."/>
            <person name="Perotto S."/>
        </authorList>
    </citation>
    <scope>NUCLEOTIDE SEQUENCE [LARGE SCALE GENOMIC DNA]</scope>
    <source>
        <strain evidence="8 9">UAMH 7357</strain>
    </source>
</reference>
<dbReference type="InterPro" id="IPR050329">
    <property type="entry name" value="GLI_C2H2-zinc-finger"/>
</dbReference>
<feature type="compositionally biased region" description="Low complexity" evidence="6">
    <location>
        <begin position="317"/>
        <end position="329"/>
    </location>
</feature>
<evidence type="ECO:0000256" key="4">
    <source>
        <dbReference type="ARBA" id="ARBA00022833"/>
    </source>
</evidence>
<dbReference type="GO" id="GO:0008270">
    <property type="term" value="F:zinc ion binding"/>
    <property type="evidence" value="ECO:0007669"/>
    <property type="project" value="UniProtKB-KW"/>
</dbReference>
<dbReference type="PROSITE" id="PS00028">
    <property type="entry name" value="ZINC_FINGER_C2H2_1"/>
    <property type="match status" value="3"/>
</dbReference>
<sequence>MHPRLFGETPSIHGLCGSRCSSASVYPPRPHGGPFFQPEEPLRNVESLVATAAHQTQLAPYNFTARPGRNSITDVTTFTGLYVRQRDLPRLTPSTQNGGIRSHSPVVKNEASGNCIETLNINKVSAGSSPEEVNFGTEVDTLMKAIQAKCQTTKEATQTLFGIGPIDHTKRYACKFQGCLKSFSQKIHLEIHERAHTGAKPYTHERRHTGERPFQCEICGKRFAQKGNVRAHKIVHYPQPYTCRLDNCRKQFSTLGNLKSHQNKFHPTTIRTLTTRFTSITDSDVVHTADRELWEYFAKLYKNSNKDIKGRGKGRRVGSSFSSSNPSMRPLDTDEAIQHISSYERIHGADSIENHYNYSHLKSKDRQTKSNLFPSSSSVGSDVETEGTRRQSESDASLNPVAADKPGHSGVPFGPSSPKIKSEWTDGEEQDVSLFSDDETQYDSYMSDGSMYLELSQPGSDDSAMHLMRPILRPFKQSLMNRLMDQFFEVFNQEWSFNLRKCAGHESTASGSGDTTSDSQNTTGSANSQGRKRKRCNDDEDFPQKNSNDGDPLKRPVNQADPPKDLQKKIQLACPYREHDRHSYSVDNFRSCVLGYWDSVGRVNRKRLGPGQSEEDRWKEIYKLLFPDEIIPSPYFDPVYENSRQPPDTQELKDYEEYSRRELPRLYKSALEFAINQQTQPLEEQLRSQLVAMIQDCQDKVFSAYKAFKRARSSESSTEVMQ</sequence>
<dbReference type="InterPro" id="IPR036236">
    <property type="entry name" value="Znf_C2H2_sf"/>
</dbReference>
<dbReference type="GO" id="GO:0045944">
    <property type="term" value="P:positive regulation of transcription by RNA polymerase II"/>
    <property type="evidence" value="ECO:0007669"/>
    <property type="project" value="UniProtKB-ARBA"/>
</dbReference>
<dbReference type="AlphaFoldDB" id="A0A2J6Q9C3"/>
<dbReference type="GO" id="GO:0005634">
    <property type="term" value="C:nucleus"/>
    <property type="evidence" value="ECO:0007669"/>
    <property type="project" value="UniProtKB-ARBA"/>
</dbReference>
<evidence type="ECO:0000256" key="6">
    <source>
        <dbReference type="SAM" id="MobiDB-lite"/>
    </source>
</evidence>
<feature type="domain" description="C2H2-type" evidence="7">
    <location>
        <begin position="214"/>
        <end position="241"/>
    </location>
</feature>
<gene>
    <name evidence="8" type="ORF">NA56DRAFT_657653</name>
</gene>
<feature type="region of interest" description="Disordered" evidence="6">
    <location>
        <begin position="307"/>
        <end position="332"/>
    </location>
</feature>
<evidence type="ECO:0000256" key="1">
    <source>
        <dbReference type="ARBA" id="ARBA00022723"/>
    </source>
</evidence>
<dbReference type="GO" id="GO:0000981">
    <property type="term" value="F:DNA-binding transcription factor activity, RNA polymerase II-specific"/>
    <property type="evidence" value="ECO:0007669"/>
    <property type="project" value="TreeGrafter"/>
</dbReference>
<feature type="domain" description="C2H2-type" evidence="7">
    <location>
        <begin position="241"/>
        <end position="266"/>
    </location>
</feature>
<evidence type="ECO:0000313" key="9">
    <source>
        <dbReference type="Proteomes" id="UP000235672"/>
    </source>
</evidence>
<dbReference type="STRING" id="1745343.A0A2J6Q9C3"/>
<dbReference type="FunFam" id="3.30.160.60:FF:001325">
    <property type="entry name" value="zinc finger protein 200"/>
    <property type="match status" value="1"/>
</dbReference>
<dbReference type="PROSITE" id="PS50157">
    <property type="entry name" value="ZINC_FINGER_C2H2_2"/>
    <property type="match status" value="3"/>
</dbReference>
<protein>
    <recommendedName>
        <fullName evidence="7">C2H2-type domain-containing protein</fullName>
    </recommendedName>
</protein>
<feature type="region of interest" description="Disordered" evidence="6">
    <location>
        <begin position="506"/>
        <end position="566"/>
    </location>
</feature>
<accession>A0A2J6Q9C3</accession>
<evidence type="ECO:0000256" key="3">
    <source>
        <dbReference type="ARBA" id="ARBA00022771"/>
    </source>
</evidence>
<dbReference type="GO" id="GO:0000978">
    <property type="term" value="F:RNA polymerase II cis-regulatory region sequence-specific DNA binding"/>
    <property type="evidence" value="ECO:0007669"/>
    <property type="project" value="TreeGrafter"/>
</dbReference>
<keyword evidence="9" id="KW-1185">Reference proteome</keyword>
<keyword evidence="3 5" id="KW-0863">Zinc-finger</keyword>
<feature type="compositionally biased region" description="Low complexity" evidence="6">
    <location>
        <begin position="507"/>
        <end position="525"/>
    </location>
</feature>
<dbReference type="Gene3D" id="3.30.160.60">
    <property type="entry name" value="Classic Zinc Finger"/>
    <property type="match status" value="3"/>
</dbReference>
<evidence type="ECO:0000256" key="2">
    <source>
        <dbReference type="ARBA" id="ARBA00022737"/>
    </source>
</evidence>
<keyword evidence="4" id="KW-0862">Zinc</keyword>
<feature type="domain" description="C2H2-type" evidence="7">
    <location>
        <begin position="172"/>
        <end position="201"/>
    </location>
</feature>
<evidence type="ECO:0000313" key="8">
    <source>
        <dbReference type="EMBL" id="PMD22870.1"/>
    </source>
</evidence>
<evidence type="ECO:0000259" key="7">
    <source>
        <dbReference type="PROSITE" id="PS50157"/>
    </source>
</evidence>
<dbReference type="SMART" id="SM00355">
    <property type="entry name" value="ZnF_C2H2"/>
    <property type="match status" value="3"/>
</dbReference>
<dbReference type="EMBL" id="KZ613476">
    <property type="protein sequence ID" value="PMD22870.1"/>
    <property type="molecule type" value="Genomic_DNA"/>
</dbReference>
<dbReference type="Pfam" id="PF00096">
    <property type="entry name" value="zf-C2H2"/>
    <property type="match status" value="2"/>
</dbReference>
<dbReference type="Proteomes" id="UP000235672">
    <property type="component" value="Unassembled WGS sequence"/>
</dbReference>
<proteinExistence type="predicted"/>
<dbReference type="SUPFAM" id="SSF57667">
    <property type="entry name" value="beta-beta-alpha zinc fingers"/>
    <property type="match status" value="2"/>
</dbReference>
<dbReference type="PANTHER" id="PTHR19818">
    <property type="entry name" value="ZINC FINGER PROTEIN ZIC AND GLI"/>
    <property type="match status" value="1"/>
</dbReference>
<dbReference type="OrthoDB" id="427030at2759"/>
<keyword evidence="1" id="KW-0479">Metal-binding</keyword>
<evidence type="ECO:0000256" key="5">
    <source>
        <dbReference type="PROSITE-ProRule" id="PRU00042"/>
    </source>
</evidence>
<dbReference type="InterPro" id="IPR013087">
    <property type="entry name" value="Znf_C2H2_type"/>
</dbReference>
<organism evidence="8 9">
    <name type="scientific">Hyaloscypha hepaticicola</name>
    <dbReference type="NCBI Taxonomy" id="2082293"/>
    <lineage>
        <taxon>Eukaryota</taxon>
        <taxon>Fungi</taxon>
        <taxon>Dikarya</taxon>
        <taxon>Ascomycota</taxon>
        <taxon>Pezizomycotina</taxon>
        <taxon>Leotiomycetes</taxon>
        <taxon>Helotiales</taxon>
        <taxon>Hyaloscyphaceae</taxon>
        <taxon>Hyaloscypha</taxon>
    </lineage>
</organism>